<evidence type="ECO:0000313" key="4">
    <source>
        <dbReference type="Proteomes" id="UP000433483"/>
    </source>
</evidence>
<dbReference type="Proteomes" id="UP000433483">
    <property type="component" value="Unassembled WGS sequence"/>
</dbReference>
<dbReference type="Proteomes" id="UP000440367">
    <property type="component" value="Unassembled WGS sequence"/>
</dbReference>
<organism evidence="2 4">
    <name type="scientific">Phytophthora fragariae</name>
    <dbReference type="NCBI Taxonomy" id="53985"/>
    <lineage>
        <taxon>Eukaryota</taxon>
        <taxon>Sar</taxon>
        <taxon>Stramenopiles</taxon>
        <taxon>Oomycota</taxon>
        <taxon>Peronosporomycetes</taxon>
        <taxon>Peronosporales</taxon>
        <taxon>Peronosporaceae</taxon>
        <taxon>Phytophthora</taxon>
    </lineage>
</organism>
<evidence type="ECO:0000259" key="1">
    <source>
        <dbReference type="PROSITE" id="PS50994"/>
    </source>
</evidence>
<dbReference type="EMBL" id="QXGD01006180">
    <property type="protein sequence ID" value="KAE9163805.1"/>
    <property type="molecule type" value="Genomic_DNA"/>
</dbReference>
<dbReference type="OrthoDB" id="413122at2759"/>
<protein>
    <recommendedName>
        <fullName evidence="1">Integrase catalytic domain-containing protein</fullName>
    </recommendedName>
</protein>
<proteinExistence type="predicted"/>
<dbReference type="Pfam" id="PF00665">
    <property type="entry name" value="rve"/>
    <property type="match status" value="1"/>
</dbReference>
<comment type="caution">
    <text evidence="2">The sequence shown here is derived from an EMBL/GenBank/DDBJ whole genome shotgun (WGS) entry which is preliminary data.</text>
</comment>
<dbReference type="InterPro" id="IPR036397">
    <property type="entry name" value="RNaseH_sf"/>
</dbReference>
<dbReference type="EMBL" id="QXGB01006733">
    <property type="protein sequence ID" value="KAE9160296.1"/>
    <property type="molecule type" value="Genomic_DNA"/>
</dbReference>
<dbReference type="InterPro" id="IPR012337">
    <property type="entry name" value="RNaseH-like_sf"/>
</dbReference>
<dbReference type="InterPro" id="IPR001584">
    <property type="entry name" value="Integrase_cat-core"/>
</dbReference>
<dbReference type="PROSITE" id="PS50994">
    <property type="entry name" value="INTEGRASE"/>
    <property type="match status" value="1"/>
</dbReference>
<dbReference type="GO" id="GO:0015074">
    <property type="term" value="P:DNA integration"/>
    <property type="evidence" value="ECO:0007669"/>
    <property type="project" value="InterPro"/>
</dbReference>
<dbReference type="SUPFAM" id="SSF53098">
    <property type="entry name" value="Ribonuclease H-like"/>
    <property type="match status" value="1"/>
</dbReference>
<dbReference type="PANTHER" id="PTHR37984:SF5">
    <property type="entry name" value="PROTEIN NYNRIN-LIKE"/>
    <property type="match status" value="1"/>
</dbReference>
<evidence type="ECO:0000313" key="2">
    <source>
        <dbReference type="EMBL" id="KAE9160296.1"/>
    </source>
</evidence>
<accession>A0A6A3V3J4</accession>
<dbReference type="AlphaFoldDB" id="A0A6A3V3J4"/>
<evidence type="ECO:0000313" key="5">
    <source>
        <dbReference type="Proteomes" id="UP000440367"/>
    </source>
</evidence>
<evidence type="ECO:0000313" key="3">
    <source>
        <dbReference type="EMBL" id="KAE9163805.1"/>
    </source>
</evidence>
<dbReference type="GO" id="GO:0003676">
    <property type="term" value="F:nucleic acid binding"/>
    <property type="evidence" value="ECO:0007669"/>
    <property type="project" value="InterPro"/>
</dbReference>
<dbReference type="PANTHER" id="PTHR37984">
    <property type="entry name" value="PROTEIN CBG26694"/>
    <property type="match status" value="1"/>
</dbReference>
<feature type="domain" description="Integrase catalytic" evidence="1">
    <location>
        <begin position="1"/>
        <end position="152"/>
    </location>
</feature>
<dbReference type="InterPro" id="IPR050951">
    <property type="entry name" value="Retrovirus_Pol_polyprotein"/>
</dbReference>
<gene>
    <name evidence="3" type="ORF">PF002_g31767</name>
    <name evidence="2" type="ORF">PF005_g31701</name>
</gene>
<keyword evidence="4" id="KW-1185">Reference proteome</keyword>
<dbReference type="Gene3D" id="3.30.420.10">
    <property type="entry name" value="Ribonuclease H-like superfamily/Ribonuclease H"/>
    <property type="match status" value="1"/>
</dbReference>
<name>A0A6A3V3J4_9STRA</name>
<sequence length="243" mass="26961">MDYLFIGEYNESKSYLLVLKDDFSHFCELIECSNADAATAAKAILDWNSRYGMPKLLISDTAAHFKNQLLEELCHKTQMTQSFTLAYCPWINGSIERLNRDVLQVLRVMLLEYKVAQENWTALVPLIQANINHSPVASLSNHAPAEVFAGAKATTPLQKVLVGKDAIASNVQETNVVTQDIKAAVEALRASLSAMHHDITSAKDKQTNRNKNNQRGGVGIFFACKISGFRVCTESRVDRPAES</sequence>
<reference evidence="4 5" key="1">
    <citation type="submission" date="2018-08" db="EMBL/GenBank/DDBJ databases">
        <title>Genomic investigation of the strawberry pathogen Phytophthora fragariae indicates pathogenicity is determined by transcriptional variation in three key races.</title>
        <authorList>
            <person name="Adams T.M."/>
            <person name="Armitage A.D."/>
            <person name="Sobczyk M.K."/>
            <person name="Bates H.J."/>
            <person name="Dunwell J.M."/>
            <person name="Nellist C.F."/>
            <person name="Harrison R.J."/>
        </authorList>
    </citation>
    <scope>NUCLEOTIDE SEQUENCE [LARGE SCALE GENOMIC DNA]</scope>
    <source>
        <strain evidence="3 5">BC-1</strain>
        <strain evidence="2 4">NOV-27</strain>
    </source>
</reference>